<reference evidence="3" key="1">
    <citation type="submission" date="2016-03" db="EMBL/GenBank/DDBJ databases">
        <authorList>
            <person name="Ploux O."/>
        </authorList>
    </citation>
    <scope>NUCLEOTIDE SEQUENCE [LARGE SCALE GENOMIC DNA]</scope>
</reference>
<dbReference type="RefSeq" id="YP_009274536.1">
    <property type="nucleotide sequence ID" value="NC_030917.1"/>
</dbReference>
<proteinExistence type="predicted"/>
<evidence type="ECO:0000313" key="3">
    <source>
        <dbReference type="Proteomes" id="UP000204609"/>
    </source>
</evidence>
<sequence length="204" mass="23449">MSEEEPRKRKVVETRHFTTAGRKDSEDARNQRDREFLRDVAVPGDDDEYFNAPFVNLRLPPTRDLPSVEIFNPMGLRMATVFKQLGYVRLPEREKVRWLPSAGMAGRISEMDQGTWIERNDDGSWPSLDPLDHIVPEDIKTEPTPEDDFPDGIDANHRYKAVYTPTGHFAYGRKPLNAHKNLLEKLERIEEQGEAQEEDSSGTV</sequence>
<accession>A0A160DHI9</accession>
<keyword evidence="3" id="KW-1185">Reference proteome</keyword>
<dbReference type="Proteomes" id="UP000204609">
    <property type="component" value="Segment"/>
</dbReference>
<dbReference type="GeneID" id="28800579"/>
<name>A0A160DHI9_9CAUD</name>
<dbReference type="OrthoDB" id="22176at10239"/>
<dbReference type="EMBL" id="KU998245">
    <property type="protein sequence ID" value="ANA86454.1"/>
    <property type="molecule type" value="Genomic_DNA"/>
</dbReference>
<evidence type="ECO:0000313" key="2">
    <source>
        <dbReference type="EMBL" id="ANA86454.1"/>
    </source>
</evidence>
<gene>
    <name evidence="2" type="primary">120</name>
    <name evidence="2" type="ORF">PBI_ONEUP_120</name>
</gene>
<protein>
    <submittedName>
        <fullName evidence="2">Uncharacterized protein</fullName>
    </submittedName>
</protein>
<feature type="region of interest" description="Disordered" evidence="1">
    <location>
        <begin position="1"/>
        <end position="35"/>
    </location>
</feature>
<evidence type="ECO:0000256" key="1">
    <source>
        <dbReference type="SAM" id="MobiDB-lite"/>
    </source>
</evidence>
<dbReference type="KEGG" id="vg:28800579"/>
<organism evidence="2 3">
    <name type="scientific">Gordonia phage OneUp</name>
    <dbReference type="NCBI Taxonomy" id="1838074"/>
    <lineage>
        <taxon>Viruses</taxon>
        <taxon>Duplodnaviria</taxon>
        <taxon>Heunggongvirae</taxon>
        <taxon>Uroviricota</taxon>
        <taxon>Caudoviricetes</taxon>
        <taxon>Oneupvirus</taxon>
        <taxon>Oneupvirus oneup</taxon>
    </lineage>
</organism>